<organism evidence="2 3">
    <name type="scientific">Rhodosalinus sediminis</name>
    <dbReference type="NCBI Taxonomy" id="1940533"/>
    <lineage>
        <taxon>Bacteria</taxon>
        <taxon>Pseudomonadati</taxon>
        <taxon>Pseudomonadota</taxon>
        <taxon>Alphaproteobacteria</taxon>
        <taxon>Rhodobacterales</taxon>
        <taxon>Paracoccaceae</taxon>
        <taxon>Rhodosalinus</taxon>
    </lineage>
</organism>
<name>A0A3D9BUL4_9RHOB</name>
<gene>
    <name evidence="2" type="ORF">DRV84_08075</name>
</gene>
<dbReference type="SUPFAM" id="SSF88723">
    <property type="entry name" value="PIN domain-like"/>
    <property type="match status" value="1"/>
</dbReference>
<dbReference type="InterPro" id="IPR029060">
    <property type="entry name" value="PIN-like_dom_sf"/>
</dbReference>
<sequence length="180" mass="19493">MRALLDACVLYPTVMREMLLEVAARGGLRPLWTARLLREWERAAARRGDAERAVAQGEIAQLAAAWPQAMLPPPAEALTERLWLPDPADVHVLAAAIEGAADVIVTANAQDFPRGVLAEVGLSRADPDALLLGLWKGAPGMVEEAAQAVRARAEALSGERWEMRRLLKKARLPRLGKALG</sequence>
<keyword evidence="3" id="KW-1185">Reference proteome</keyword>
<dbReference type="EMBL" id="QOHR01000008">
    <property type="protein sequence ID" value="REC57041.1"/>
    <property type="molecule type" value="Genomic_DNA"/>
</dbReference>
<feature type="domain" description="PIN" evidence="1">
    <location>
        <begin position="2"/>
        <end position="108"/>
    </location>
</feature>
<dbReference type="NCBIfam" id="NF046100">
    <property type="entry name" value="RSP_2648_fam_PIN"/>
    <property type="match status" value="1"/>
</dbReference>
<dbReference type="RefSeq" id="WP_115979378.1">
    <property type="nucleotide sequence ID" value="NZ_QOHR01000008.1"/>
</dbReference>
<reference evidence="2 3" key="1">
    <citation type="journal article" date="2017" name="Int. J. Syst. Evol. Microbiol.">
        <title>Rhodosalinus sediminis gen. nov., sp. nov., isolated from marine saltern.</title>
        <authorList>
            <person name="Guo L.Y."/>
            <person name="Ling S.K."/>
            <person name="Li C.M."/>
            <person name="Chen G.J."/>
            <person name="Du Z.J."/>
        </authorList>
    </citation>
    <scope>NUCLEOTIDE SEQUENCE [LARGE SCALE GENOMIC DNA]</scope>
    <source>
        <strain evidence="2 3">WDN1C137</strain>
    </source>
</reference>
<dbReference type="OrthoDB" id="211933at2"/>
<evidence type="ECO:0000313" key="2">
    <source>
        <dbReference type="EMBL" id="REC57041.1"/>
    </source>
</evidence>
<evidence type="ECO:0000313" key="3">
    <source>
        <dbReference type="Proteomes" id="UP000257131"/>
    </source>
</evidence>
<accession>A0A3D9BUL4</accession>
<evidence type="ECO:0000259" key="1">
    <source>
        <dbReference type="Pfam" id="PF13470"/>
    </source>
</evidence>
<dbReference type="AlphaFoldDB" id="A0A3D9BUL4"/>
<protein>
    <submittedName>
        <fullName evidence="2">PIN domain-containing protein</fullName>
    </submittedName>
</protein>
<dbReference type="InterPro" id="IPR002716">
    <property type="entry name" value="PIN_dom"/>
</dbReference>
<comment type="caution">
    <text evidence="2">The sequence shown here is derived from an EMBL/GenBank/DDBJ whole genome shotgun (WGS) entry which is preliminary data.</text>
</comment>
<proteinExistence type="predicted"/>
<dbReference type="Pfam" id="PF13470">
    <property type="entry name" value="PIN_3"/>
    <property type="match status" value="1"/>
</dbReference>
<dbReference type="Proteomes" id="UP000257131">
    <property type="component" value="Unassembled WGS sequence"/>
</dbReference>